<organism evidence="1 2">
    <name type="scientific">Parasponia andersonii</name>
    <name type="common">Sponia andersonii</name>
    <dbReference type="NCBI Taxonomy" id="3476"/>
    <lineage>
        <taxon>Eukaryota</taxon>
        <taxon>Viridiplantae</taxon>
        <taxon>Streptophyta</taxon>
        <taxon>Embryophyta</taxon>
        <taxon>Tracheophyta</taxon>
        <taxon>Spermatophyta</taxon>
        <taxon>Magnoliopsida</taxon>
        <taxon>eudicotyledons</taxon>
        <taxon>Gunneridae</taxon>
        <taxon>Pentapetalae</taxon>
        <taxon>rosids</taxon>
        <taxon>fabids</taxon>
        <taxon>Rosales</taxon>
        <taxon>Cannabaceae</taxon>
        <taxon>Parasponia</taxon>
    </lineage>
</organism>
<proteinExistence type="predicted"/>
<dbReference type="AlphaFoldDB" id="A0A2P5A4D5"/>
<evidence type="ECO:0000313" key="2">
    <source>
        <dbReference type="Proteomes" id="UP000237105"/>
    </source>
</evidence>
<comment type="caution">
    <text evidence="1">The sequence shown here is derived from an EMBL/GenBank/DDBJ whole genome shotgun (WGS) entry which is preliminary data.</text>
</comment>
<accession>A0A2P5A4D5</accession>
<name>A0A2P5A4D5_PARAD</name>
<dbReference type="EMBL" id="JXTB01001064">
    <property type="protein sequence ID" value="PON31411.1"/>
    <property type="molecule type" value="Genomic_DNA"/>
</dbReference>
<gene>
    <name evidence="1" type="ORF">PanWU01x14_370100</name>
</gene>
<protein>
    <submittedName>
        <fullName evidence="1">Uncharacterized protein</fullName>
    </submittedName>
</protein>
<feature type="non-terminal residue" evidence="1">
    <location>
        <position position="1"/>
    </location>
</feature>
<sequence>YTWFRAVIRDSMGFVLRIISEKYNGTLPLASECLSIREGLSFALISGLKV</sequence>
<keyword evidence="2" id="KW-1185">Reference proteome</keyword>
<dbReference type="Proteomes" id="UP000237105">
    <property type="component" value="Unassembled WGS sequence"/>
</dbReference>
<evidence type="ECO:0000313" key="1">
    <source>
        <dbReference type="EMBL" id="PON31411.1"/>
    </source>
</evidence>
<reference evidence="2" key="1">
    <citation type="submission" date="2016-06" db="EMBL/GenBank/DDBJ databases">
        <title>Parallel loss of symbiosis genes in relatives of nitrogen-fixing non-legume Parasponia.</title>
        <authorList>
            <person name="Van Velzen R."/>
            <person name="Holmer R."/>
            <person name="Bu F."/>
            <person name="Rutten L."/>
            <person name="Van Zeijl A."/>
            <person name="Liu W."/>
            <person name="Santuari L."/>
            <person name="Cao Q."/>
            <person name="Sharma T."/>
            <person name="Shen D."/>
            <person name="Roswanjaya Y."/>
            <person name="Wardhani T."/>
            <person name="Kalhor M.S."/>
            <person name="Jansen J."/>
            <person name="Van den Hoogen J."/>
            <person name="Gungor B."/>
            <person name="Hartog M."/>
            <person name="Hontelez J."/>
            <person name="Verver J."/>
            <person name="Yang W.-C."/>
            <person name="Schijlen E."/>
            <person name="Repin R."/>
            <person name="Schilthuizen M."/>
            <person name="Schranz E."/>
            <person name="Heidstra R."/>
            <person name="Miyata K."/>
            <person name="Fedorova E."/>
            <person name="Kohlen W."/>
            <person name="Bisseling T."/>
            <person name="Smit S."/>
            <person name="Geurts R."/>
        </authorList>
    </citation>
    <scope>NUCLEOTIDE SEQUENCE [LARGE SCALE GENOMIC DNA]</scope>
    <source>
        <strain evidence="2">cv. WU1-14</strain>
    </source>
</reference>